<proteinExistence type="predicted"/>
<accession>A0A434A9T9</accession>
<comment type="caution">
    <text evidence="1">The sequence shown here is derived from an EMBL/GenBank/DDBJ whole genome shotgun (WGS) entry which is preliminary data.</text>
</comment>
<dbReference type="OrthoDB" id="1373519at2"/>
<gene>
    <name evidence="1" type="ORF">D0817_08395</name>
</gene>
<reference evidence="2" key="1">
    <citation type="journal article" date="2019" name="Syst. Appl. Microbiol.">
        <title>Flavobacterium circumlabens sp. nov. and Flavobacterium cupreum sp. nov., two psychrotrophic species isolated from Antarctic environmental samples.</title>
        <authorList>
            <person name="Kralova S."/>
            <person name="Busse H.-J."/>
            <person name="Svec P."/>
            <person name="Maslanova I."/>
            <person name="Stankova E."/>
            <person name="Bartak M."/>
            <person name="Sedlacek I."/>
        </authorList>
    </citation>
    <scope>NUCLEOTIDE SEQUENCE [LARGE SCALE GENOMIC DNA]</scope>
    <source>
        <strain evidence="2">CCM 8825</strain>
    </source>
</reference>
<dbReference type="EMBL" id="QWDM01000004">
    <property type="protein sequence ID" value="RUT71141.1"/>
    <property type="molecule type" value="Genomic_DNA"/>
</dbReference>
<protein>
    <submittedName>
        <fullName evidence="1">Uncharacterized protein</fullName>
    </submittedName>
</protein>
<keyword evidence="2" id="KW-1185">Reference proteome</keyword>
<evidence type="ECO:0000313" key="1">
    <source>
        <dbReference type="EMBL" id="RUT71141.1"/>
    </source>
</evidence>
<organism evidence="1 2">
    <name type="scientific">Flavobacterium cupreum</name>
    <dbReference type="NCBI Taxonomy" id="2133766"/>
    <lineage>
        <taxon>Bacteria</taxon>
        <taxon>Pseudomonadati</taxon>
        <taxon>Bacteroidota</taxon>
        <taxon>Flavobacteriia</taxon>
        <taxon>Flavobacteriales</taxon>
        <taxon>Flavobacteriaceae</taxon>
        <taxon>Flavobacterium</taxon>
    </lineage>
</organism>
<evidence type="ECO:0000313" key="2">
    <source>
        <dbReference type="Proteomes" id="UP000288102"/>
    </source>
</evidence>
<dbReference type="AlphaFoldDB" id="A0A434A9T9"/>
<name>A0A434A9T9_9FLAO</name>
<dbReference type="Proteomes" id="UP000288102">
    <property type="component" value="Unassembled WGS sequence"/>
</dbReference>
<sequence>MIFMFKFFRKKPRVYSKIENHIFGIITELLKVGSTDINCDELGGKYYLSNEEQHFKVTILGNDNVIRLTNTRDSVAEKYDKIFVEDVLRAVKEEKHRRMEVVYDSITNSIEKMAERLHNTLIESNSTVNQQEQEDQIVRLLETKHVKNKKVNY</sequence>